<organism evidence="7 8">
    <name type="scientific">Nocardioides taihuensis</name>
    <dbReference type="NCBI Taxonomy" id="1835606"/>
    <lineage>
        <taxon>Bacteria</taxon>
        <taxon>Bacillati</taxon>
        <taxon>Actinomycetota</taxon>
        <taxon>Actinomycetes</taxon>
        <taxon>Propionibacteriales</taxon>
        <taxon>Nocardioidaceae</taxon>
        <taxon>Nocardioides</taxon>
    </lineage>
</organism>
<dbReference type="Pfam" id="PF00743">
    <property type="entry name" value="FMO-like"/>
    <property type="match status" value="1"/>
</dbReference>
<dbReference type="Proteomes" id="UP001596087">
    <property type="component" value="Unassembled WGS sequence"/>
</dbReference>
<dbReference type="EMBL" id="JBHSKD010000007">
    <property type="protein sequence ID" value="MFC5176386.1"/>
    <property type="molecule type" value="Genomic_DNA"/>
</dbReference>
<keyword evidence="8" id="KW-1185">Reference proteome</keyword>
<proteinExistence type="inferred from homology"/>
<dbReference type="PANTHER" id="PTHR43872">
    <property type="entry name" value="MONOOXYGENASE, PUTATIVE (AFU_ORTHOLOGUE AFUA_8G02570)-RELATED"/>
    <property type="match status" value="1"/>
</dbReference>
<dbReference type="Pfam" id="PF13450">
    <property type="entry name" value="NAD_binding_8"/>
    <property type="match status" value="1"/>
</dbReference>
<dbReference type="SUPFAM" id="SSF51905">
    <property type="entry name" value="FAD/NAD(P)-binding domain"/>
    <property type="match status" value="1"/>
</dbReference>
<evidence type="ECO:0000256" key="3">
    <source>
        <dbReference type="ARBA" id="ARBA00022630"/>
    </source>
</evidence>
<comment type="cofactor">
    <cofactor evidence="1">
        <name>FAD</name>
        <dbReference type="ChEBI" id="CHEBI:57692"/>
    </cofactor>
</comment>
<reference evidence="8" key="1">
    <citation type="journal article" date="2019" name="Int. J. Syst. Evol. Microbiol.">
        <title>The Global Catalogue of Microorganisms (GCM) 10K type strain sequencing project: providing services to taxonomists for standard genome sequencing and annotation.</title>
        <authorList>
            <consortium name="The Broad Institute Genomics Platform"/>
            <consortium name="The Broad Institute Genome Sequencing Center for Infectious Disease"/>
            <person name="Wu L."/>
            <person name="Ma J."/>
        </authorList>
    </citation>
    <scope>NUCLEOTIDE SEQUENCE [LARGE SCALE GENOMIC DNA]</scope>
    <source>
        <strain evidence="8">DFY41</strain>
    </source>
</reference>
<sequence length="492" mass="55278">MPDPGPDPGPVPGDAPEHVDVLVVGAGLSGIGAACRLLEAHPHRSVALLEARDASGGTWDLFRYPGIRSDSDMFTFGYAWRPWVGDRALADGDKILDYLRTVARERGVDRLIRYHHRVVAASWDSTDARWTVRVDVAGETRTFTTGFLYMCAGYYDMEHPYTPDFPGLEDFAGEVVHPQLWPADLEWTDRDVVVIGSGATAITVVPAMAERARHVTMLQRSPTYVLSLPGRDPVARRLSWLPPRVRYRIVRAKAILVSLAFYQFSRRRPAKVRAFIRKQTAAQLPEGYDVDRHFRPAYDPWDQRVCFVPDGDLFRAIRHGRASVVTDTIETFTPTGIRLASGEELITDLVVTATGFDLKVLGDVELTVDGRRVDPSATVAYRALMLAGVPNFAFTIGYTNATWTLKADLVADFVVRLLSHLDEHGYRSVVPREQGDVRPVPLMLLESGYIRRSAHLLPRQGEQDPWRLKQNYLVDLRTIRHRPLEDGVLRFS</sequence>
<dbReference type="RefSeq" id="WP_378588664.1">
    <property type="nucleotide sequence ID" value="NZ_JBHSKD010000007.1"/>
</dbReference>
<dbReference type="GO" id="GO:0004497">
    <property type="term" value="F:monooxygenase activity"/>
    <property type="evidence" value="ECO:0007669"/>
    <property type="project" value="UniProtKB-KW"/>
</dbReference>
<dbReference type="InterPro" id="IPR020946">
    <property type="entry name" value="Flavin_mOase-like"/>
</dbReference>
<name>A0ABW0BGD7_9ACTN</name>
<dbReference type="InterPro" id="IPR036188">
    <property type="entry name" value="FAD/NAD-bd_sf"/>
</dbReference>
<evidence type="ECO:0000313" key="8">
    <source>
        <dbReference type="Proteomes" id="UP001596087"/>
    </source>
</evidence>
<accession>A0ABW0BGD7</accession>
<evidence type="ECO:0000256" key="1">
    <source>
        <dbReference type="ARBA" id="ARBA00001974"/>
    </source>
</evidence>
<dbReference type="EC" id="1.14.13.-" evidence="7"/>
<keyword evidence="5 7" id="KW-0560">Oxidoreductase</keyword>
<evidence type="ECO:0000256" key="4">
    <source>
        <dbReference type="ARBA" id="ARBA00022827"/>
    </source>
</evidence>
<dbReference type="InterPro" id="IPR051820">
    <property type="entry name" value="FAD-binding_MO"/>
</dbReference>
<dbReference type="Gene3D" id="3.50.50.60">
    <property type="entry name" value="FAD/NAD(P)-binding domain"/>
    <property type="match status" value="3"/>
</dbReference>
<comment type="similarity">
    <text evidence="2">Belongs to the FAD-binding monooxygenase family.</text>
</comment>
<keyword evidence="3" id="KW-0285">Flavoprotein</keyword>
<dbReference type="PANTHER" id="PTHR43872:SF1">
    <property type="entry name" value="MONOOXYGENASE, PUTATIVE (AFU_ORTHOLOGUE AFUA_8G02570)-RELATED"/>
    <property type="match status" value="1"/>
</dbReference>
<keyword evidence="4" id="KW-0274">FAD</keyword>
<gene>
    <name evidence="7" type="ORF">ACFPGP_06870</name>
</gene>
<evidence type="ECO:0000256" key="5">
    <source>
        <dbReference type="ARBA" id="ARBA00023002"/>
    </source>
</evidence>
<protein>
    <submittedName>
        <fullName evidence="7">Flavin-containing monooxygenase</fullName>
        <ecNumber evidence="7">1.14.13.-</ecNumber>
    </submittedName>
</protein>
<comment type="caution">
    <text evidence="7">The sequence shown here is derived from an EMBL/GenBank/DDBJ whole genome shotgun (WGS) entry which is preliminary data.</text>
</comment>
<evidence type="ECO:0000256" key="2">
    <source>
        <dbReference type="ARBA" id="ARBA00010139"/>
    </source>
</evidence>
<evidence type="ECO:0000256" key="6">
    <source>
        <dbReference type="ARBA" id="ARBA00023033"/>
    </source>
</evidence>
<keyword evidence="6 7" id="KW-0503">Monooxygenase</keyword>
<evidence type="ECO:0000313" key="7">
    <source>
        <dbReference type="EMBL" id="MFC5176386.1"/>
    </source>
</evidence>